<sequence length="3142" mass="357183">MLSNENLYVFHHVFLPPKLPEGDDYTAQRDAFLLDRVIHALREFKCVTRSDWSGILFDVTMMLTRLRAICGKHGAVDEVELRKALVQLGTEGGFLPIYARCQNAAVLMTRVDDAVHVESWELSPRNEAVISTVGRLKRQFPGATLSLDLATFKNPSFQRTIAETLAKLSHQSAPGTMSRVKKKRKEHDEDRDTIHPKMVTEFFTAFLRPMCRDVEVPQIQKHTREEVMWLNSRFPWRRSALWLLIRVVLQLAFHRSSQSKRASDSLYKQFMVYFMSSILAVSQESMPSEYLCAMSAKIGRRLHKLDLHYEPMWFTSVQDSLAAASQTLQNRRDHATGQNRNRNDLPSLARLDFSEDIHCTLMGLDQYLEEADERGQRDGVSSVDFQPESHLLVYRSADLPGRPAISTNGYEVYNLAAFEDWVVTSLDGWLKSNVHMDSTCGQLADLITWYHTTASAVYSSNPEAISIMFLTILELWIACDKAAIHIHGILNDYDACIPMGMFQSLLLPRQSHMRRLADAERYLDQRRQDQRYSGPGIFGDYGTPTCFSVRYFDTSTEHQRLHAAIVERAEQGRRSKVAELHNKQQRYADLYHRIDSMDCSYHEVLVDREFEVYETRHHPSCQKCKFQQQANSIEIKVHEWPLPEHSLQAKSTIFELKVPKVFARWRDVTTFFILVVLGVDYSTKEVPRATYTPQQHSGLSEFSHASGGAYRIGLLSQIKPHEGTHRRGKRIIHVGEDDVCLANGMSLQYYDNIKGYFVSGFTLTHAVAESCMMKLPLSNSGLQRYLFRPADEPDGLPPNSVIASQGDCPDSMSLAECKALCTIPWGIEIQWQNILHQLAMPAVVFNKVETGIFIHQVIYQAGPPSGNAIQRKGHKILDDSKFTTALLSKIEDEMKRIERNWESAQELSVLVSLVLRVLSLSSSTDMQRLSMDLLRDLRDIAFKWVGSLGERASGMAVDGYKTNLIARQVHLALVCVKTFDSEGSTLEQMFTEIPAMSTYLQCCMIIHDKAHVLDLRSDTALPVLFYRWRALSYRSYHLLQNKIRAGDSTALEMAITRAWAAYCPGTGWSMSEQANDPWVSRRMRCPTVSDSSLMIHFNLLTSELLINGLPLARLPAAYERDRNYKLLFGQAILEVMPSELPGMSFSCQKEYEGHVVHLGNQALPDSQEFNLCARVAANGQTWEFIPPQLFASLLPDEFVEEFAHWYDLDKKHVEFRPIKELWKPCSVDWRLRRNSSQTGWILEADGICLVNVNSRTAKGLSDILQPIERPLKLHCKYHLASSALEIDIPRLRLGFDLQSGNSSIHSRQYRGLSIDTDQSLGTLVGLQNKLILVSKDSQERMVLIPEGTVSWNKERHHMRVEIGWEATANIHAYSVKRDLGCLADNGNLQSKLLLCYLHALTSLCVPDPLTQKTGTEQALSILRSAAVRSFHRLRPENIATLTKIAHLTPIRKCYPANERVMQTITWQRDLGFLMQHCGFYEEVTAIFHHDLRMEMFYPDIQTTRPPLPTIDKDLQKRDQIRSSTFRVYGFGAEDHTDKYDRPYTGLDTNRESVEASRAFRLAKIVYDKIPCAQRFVVKELTKTLWSFISSFDLTQGPNTPLDLNALKYDAGLLVEPNCLVSSYWCGIHRHICSEHSPLDRFQLMIWLCTLGFAKNCNMAVLETLAALHAVREMASVVLPQHDSYTLQQGYQFDQGIVVSRIQSAQLTVTPESNISRHPYETTKQFKSRCSKLRKNNRNKVRDWFVSELRSQWPGRSATLPSTQDNPRFSDYFDTWQAMESVNQMFYVWFSNCAFRGYLESIAQVLCDQPVHSVKMSATRASPLYIASSPRERCGFLSVDDLLGPSPPVLDVEQPYLEKLLYSSPIAGNLTRPLVQFVSALASQSRSHFEMRYVDQVRSSVRCLLETKMSWNVKMDDGQLEPILLQYLDACKKYSNNIYTAIKSHTIPPVTTTSRADQQHMMHHKVKAVLVQINHCPRFSKAFLLEQLTRHRWLGLPDEWKSCIITYGLSIATFQWAQRLVSAVGDRNDLIRELQTPGHSNWNPHEFPESLLLEIENGILIRDVQEQIAKEMRECNPGQNAVIQLNMGEGKSSVIVPIVVAALAHGACLVRVVVAKPQSRQMLQMLVSKLGGLLGRRVYLMPISRSLQLSETEIRELESMCRECMANGGVLLVQPEHLLSLKLMCIESFVIGKVSVGRALRTVLQLFKGFSRDVVDESDENFSVNFELIYTMGSQRPLELSPERWVIIQQLLSLVRIYAPGLKGDFPASIEVSEERPGGFPGVRLLREDAGEALLKRIGQHICENGIHFCPVARQPESARTAVFRYLLEKQPSADSIKAVESNTTGLWTDTTRGPLLLLRGLLAQGVLAFCLGQKRWRVNYGPDATRKPPIKLAVPYRSKDSPAPRSEFSHPDVVIILTLLSYYRSGLHDDELYMAFSRLAKSDQADTEYHAWVEDAPTLDPTYHHLPGVNLEDHDHCLKHIFPCLRFAKSVIDYFVAHFVFAKELREYPEKLSASGWDIGEIKTHPTIGFSGTNDSRETLPLTIRQLDLLEQRHTNALVLDYLLQPENSVAMIPTQKNPTTYSHTIIDTVRNLNLPVQVILDVGAQILELNNLEVAKYWLRMTPDNGGVQAVVFVNESDEICVLDRHGRVDLLQISPFAKQLETCIIFLDEAHTRGIDLRLPPAYRAAVTLGPAITKDKLVQACMRMRKLGKGQSVVFCVPDEIKAKIHLVTRKEYGAGIEVSDVLRWAISETWFDLRRSMPLWAVQGERFAYQSQLWRSIDRDGTQTMSVDQAHAFLEPESESLEYRYRPKQARIPFILSRLEQDETVDLIQTRCRQFDNLDFTSTQLQEEQERELAPEIEQERQVQRPPSAKPARHYIHQDIVSFVSTGILKQPSDAYKAAFHTLRDTSAAAHLDISQFPRGLLVTADFARTVQVPDGSHFVSDLYQRSVQWVLTSTAPPSSGGTVVKSMMIISPFEANQLQARVRASTAVRMHLYAPRQIQGYSSLDSLTLYTIPGSSSIVEIPRLLRLQLNLFAGQLYIGSYSEYCEICDFLGVASCKTPEHLTVAADGFIIEGHTESRSTFHQSPLKFLKVLLSQIRKDGQEIDKTHLGKILDGKLLHPDEFHWHHMQAQQHQASEH</sequence>
<comment type="catalytic activity">
    <reaction evidence="1">
        <text>Thiol-dependent hydrolysis of ester, thioester, amide, peptide and isopeptide bonds formed by the C-terminal Gly of ubiquitin (a 76-residue protein attached to proteins as an intracellular targeting signal).</text>
        <dbReference type="EC" id="3.4.19.12"/>
    </reaction>
</comment>
<dbReference type="PANTHER" id="PTHR13367">
    <property type="entry name" value="UBIQUITIN THIOESTERASE"/>
    <property type="match status" value="1"/>
</dbReference>
<dbReference type="GO" id="GO:0004843">
    <property type="term" value="F:cysteine-type deubiquitinase activity"/>
    <property type="evidence" value="ECO:0007669"/>
    <property type="project" value="UniProtKB-EC"/>
</dbReference>
<dbReference type="Pfam" id="PF12340">
    <property type="entry name" value="DUF3638"/>
    <property type="match status" value="1"/>
</dbReference>
<feature type="domain" description="DUF3638" evidence="7">
    <location>
        <begin position="2038"/>
        <end position="2260"/>
    </location>
</feature>
<evidence type="ECO:0000256" key="4">
    <source>
        <dbReference type="ARBA" id="ARBA00022786"/>
    </source>
</evidence>
<keyword evidence="4" id="KW-0833">Ubl conjugation pathway</keyword>
<keyword evidence="5" id="KW-0378">Hydrolase</keyword>
<dbReference type="InterPro" id="IPR022099">
    <property type="entry name" value="DUF3638"/>
</dbReference>
<proteinExistence type="predicted"/>
<keyword evidence="3" id="KW-0645">Protease</keyword>
<evidence type="ECO:0000256" key="6">
    <source>
        <dbReference type="ARBA" id="ARBA00022807"/>
    </source>
</evidence>
<protein>
    <recommendedName>
        <fullName evidence="2">ubiquitinyl hydrolase 1</fullName>
        <ecNumber evidence="2">3.4.19.12</ecNumber>
    </recommendedName>
</protein>
<reference evidence="10 11" key="1">
    <citation type="submission" date="2019-04" db="EMBL/GenBank/DDBJ databases">
        <title>Friends and foes A comparative genomics study of 23 Aspergillus species from section Flavi.</title>
        <authorList>
            <consortium name="DOE Joint Genome Institute"/>
            <person name="Kjaerbolling I."/>
            <person name="Vesth T."/>
            <person name="Frisvad J.C."/>
            <person name="Nybo J.L."/>
            <person name="Theobald S."/>
            <person name="Kildgaard S."/>
            <person name="Isbrandt T."/>
            <person name="Kuo A."/>
            <person name="Sato A."/>
            <person name="Lyhne E.K."/>
            <person name="Kogle M.E."/>
            <person name="Wiebenga A."/>
            <person name="Kun R.S."/>
            <person name="Lubbers R.J."/>
            <person name="Makela M.R."/>
            <person name="Barry K."/>
            <person name="Chovatia M."/>
            <person name="Clum A."/>
            <person name="Daum C."/>
            <person name="Haridas S."/>
            <person name="He G."/>
            <person name="LaButti K."/>
            <person name="Lipzen A."/>
            <person name="Mondo S."/>
            <person name="Riley R."/>
            <person name="Salamov A."/>
            <person name="Simmons B.A."/>
            <person name="Magnuson J.K."/>
            <person name="Henrissat B."/>
            <person name="Mortensen U.H."/>
            <person name="Larsen T.O."/>
            <person name="Devries R.P."/>
            <person name="Grigoriev I.V."/>
            <person name="Machida M."/>
            <person name="Baker S.E."/>
            <person name="Andersen M.R."/>
        </authorList>
    </citation>
    <scope>NUCLEOTIDE SEQUENCE [LARGE SCALE GENOMIC DNA]</scope>
    <source>
        <strain evidence="10 11">IBT 18842</strain>
    </source>
</reference>
<evidence type="ECO:0000256" key="3">
    <source>
        <dbReference type="ARBA" id="ARBA00022670"/>
    </source>
</evidence>
<evidence type="ECO:0000259" key="9">
    <source>
        <dbReference type="Pfam" id="PF20255"/>
    </source>
</evidence>
<dbReference type="InterPro" id="IPR022105">
    <property type="entry name" value="DUF3645"/>
</dbReference>
<dbReference type="EMBL" id="ML742157">
    <property type="protein sequence ID" value="KAE8148527.1"/>
    <property type="molecule type" value="Genomic_DNA"/>
</dbReference>
<dbReference type="Pfam" id="PF20255">
    <property type="entry name" value="DUF6606"/>
    <property type="match status" value="1"/>
</dbReference>
<evidence type="ECO:0000256" key="1">
    <source>
        <dbReference type="ARBA" id="ARBA00000707"/>
    </source>
</evidence>
<evidence type="ECO:0000259" key="8">
    <source>
        <dbReference type="Pfam" id="PF12359"/>
    </source>
</evidence>
<dbReference type="InterPro" id="IPR046541">
    <property type="entry name" value="DUF6606"/>
</dbReference>
<dbReference type="OrthoDB" id="3182339at2759"/>
<dbReference type="EC" id="3.4.19.12" evidence="2"/>
<organism evidence="10 11">
    <name type="scientific">Aspergillus avenaceus</name>
    <dbReference type="NCBI Taxonomy" id="36643"/>
    <lineage>
        <taxon>Eukaryota</taxon>
        <taxon>Fungi</taxon>
        <taxon>Dikarya</taxon>
        <taxon>Ascomycota</taxon>
        <taxon>Pezizomycotina</taxon>
        <taxon>Eurotiomycetes</taxon>
        <taxon>Eurotiomycetidae</taxon>
        <taxon>Eurotiales</taxon>
        <taxon>Aspergillaceae</taxon>
        <taxon>Aspergillus</taxon>
        <taxon>Aspergillus subgen. Circumdati</taxon>
    </lineage>
</organism>
<gene>
    <name evidence="10" type="ORF">BDV25DRAFT_141720</name>
</gene>
<name>A0A5N6TQF9_ASPAV</name>
<evidence type="ECO:0000256" key="5">
    <source>
        <dbReference type="ARBA" id="ARBA00022801"/>
    </source>
</evidence>
<evidence type="ECO:0000313" key="10">
    <source>
        <dbReference type="EMBL" id="KAE8148527.1"/>
    </source>
</evidence>
<dbReference type="GO" id="GO:0006508">
    <property type="term" value="P:proteolysis"/>
    <property type="evidence" value="ECO:0007669"/>
    <property type="project" value="UniProtKB-KW"/>
</dbReference>
<dbReference type="InterPro" id="IPR051346">
    <property type="entry name" value="OTU_Deubiquitinase"/>
</dbReference>
<evidence type="ECO:0000313" key="11">
    <source>
        <dbReference type="Proteomes" id="UP000325780"/>
    </source>
</evidence>
<evidence type="ECO:0000259" key="7">
    <source>
        <dbReference type="Pfam" id="PF12340"/>
    </source>
</evidence>
<evidence type="ECO:0000256" key="2">
    <source>
        <dbReference type="ARBA" id="ARBA00012759"/>
    </source>
</evidence>
<dbReference type="Proteomes" id="UP000325780">
    <property type="component" value="Unassembled WGS sequence"/>
</dbReference>
<accession>A0A5N6TQF9</accession>
<keyword evidence="6" id="KW-0788">Thiol protease</keyword>
<dbReference type="Pfam" id="PF12359">
    <property type="entry name" value="DUF3645"/>
    <property type="match status" value="1"/>
</dbReference>
<dbReference type="PANTHER" id="PTHR13367:SF34">
    <property type="match status" value="1"/>
</dbReference>
<feature type="domain" description="DUF3645" evidence="8">
    <location>
        <begin position="2390"/>
        <end position="2418"/>
    </location>
</feature>
<keyword evidence="11" id="KW-1185">Reference proteome</keyword>
<feature type="domain" description="DUF6606" evidence="9">
    <location>
        <begin position="9"/>
        <end position="279"/>
    </location>
</feature>